<reference evidence="1 2" key="1">
    <citation type="submission" date="2019-03" db="EMBL/GenBank/DDBJ databases">
        <title>Single cell metagenomics reveals metabolic interactions within the superorganism composed of flagellate Streblomastix strix and complex community of Bacteroidetes bacteria on its surface.</title>
        <authorList>
            <person name="Treitli S.C."/>
            <person name="Kolisko M."/>
            <person name="Husnik F."/>
            <person name="Keeling P."/>
            <person name="Hampl V."/>
        </authorList>
    </citation>
    <scope>NUCLEOTIDE SEQUENCE [LARGE SCALE GENOMIC DNA]</scope>
    <source>
        <strain evidence="1">ST1C</strain>
    </source>
</reference>
<keyword evidence="1" id="KW-0548">Nucleotidyltransferase</keyword>
<dbReference type="Proteomes" id="UP000324800">
    <property type="component" value="Unassembled WGS sequence"/>
</dbReference>
<name>A0A5J4R1X5_9EUKA</name>
<organism evidence="1 2">
    <name type="scientific">Streblomastix strix</name>
    <dbReference type="NCBI Taxonomy" id="222440"/>
    <lineage>
        <taxon>Eukaryota</taxon>
        <taxon>Metamonada</taxon>
        <taxon>Preaxostyla</taxon>
        <taxon>Oxymonadida</taxon>
        <taxon>Streblomastigidae</taxon>
        <taxon>Streblomastix</taxon>
    </lineage>
</organism>
<dbReference type="SUPFAM" id="SSF52374">
    <property type="entry name" value="Nucleotidylyl transferase"/>
    <property type="match status" value="1"/>
</dbReference>
<evidence type="ECO:0000313" key="2">
    <source>
        <dbReference type="Proteomes" id="UP000324800"/>
    </source>
</evidence>
<proteinExistence type="predicted"/>
<dbReference type="EMBL" id="SNRW01043395">
    <property type="protein sequence ID" value="KAA6328127.1"/>
    <property type="molecule type" value="Genomic_DNA"/>
</dbReference>
<dbReference type="Gene3D" id="3.40.50.620">
    <property type="entry name" value="HUPs"/>
    <property type="match status" value="1"/>
</dbReference>
<sequence length="183" mass="20559">MRPNLQGINELRLPLGLKPVHTTELRLESHQLVLCGASTIYVAVGGTFDRLHPGHRVLLTTAMLASRDKVHIAVTAPSMLQKKKYKELVQPYLLRENIVRNFIENITTICGRREDANGEQGTHGINLEISELIDELGEVDGRNKDVDCLIVSEETKGCIPLINQIREQKSSELKKMNYIIVPL</sequence>
<accession>A0A5J4R1X5</accession>
<protein>
    <submittedName>
        <fullName evidence="1">Pantetheine-phosphate adenylyltransferase</fullName>
    </submittedName>
</protein>
<dbReference type="AlphaFoldDB" id="A0A5J4R1X5"/>
<feature type="non-terminal residue" evidence="1">
    <location>
        <position position="183"/>
    </location>
</feature>
<comment type="caution">
    <text evidence="1">The sequence shown here is derived from an EMBL/GenBank/DDBJ whole genome shotgun (WGS) entry which is preliminary data.</text>
</comment>
<dbReference type="InterPro" id="IPR014729">
    <property type="entry name" value="Rossmann-like_a/b/a_fold"/>
</dbReference>
<evidence type="ECO:0000313" key="1">
    <source>
        <dbReference type="EMBL" id="KAA6328127.1"/>
    </source>
</evidence>
<keyword evidence="1" id="KW-0808">Transferase</keyword>
<dbReference type="OrthoDB" id="330671at2759"/>
<dbReference type="GO" id="GO:0016779">
    <property type="term" value="F:nucleotidyltransferase activity"/>
    <property type="evidence" value="ECO:0007669"/>
    <property type="project" value="UniProtKB-KW"/>
</dbReference>
<gene>
    <name evidence="1" type="ORF">EZS28_053750</name>
</gene>